<evidence type="ECO:0000313" key="2">
    <source>
        <dbReference type="EMBL" id="KAK3193036.1"/>
    </source>
</evidence>
<gene>
    <name evidence="2" type="ORF">Dsin_024346</name>
</gene>
<feature type="region of interest" description="Disordered" evidence="1">
    <location>
        <begin position="149"/>
        <end position="172"/>
    </location>
</feature>
<reference evidence="2" key="1">
    <citation type="journal article" date="2023" name="Plant J.">
        <title>Genome sequences and population genomics provide insights into the demographic history, inbreeding, and mutation load of two 'living fossil' tree species of Dipteronia.</title>
        <authorList>
            <person name="Feng Y."/>
            <person name="Comes H.P."/>
            <person name="Chen J."/>
            <person name="Zhu S."/>
            <person name="Lu R."/>
            <person name="Zhang X."/>
            <person name="Li P."/>
            <person name="Qiu J."/>
            <person name="Olsen K.M."/>
            <person name="Qiu Y."/>
        </authorList>
    </citation>
    <scope>NUCLEOTIDE SEQUENCE</scope>
    <source>
        <strain evidence="2">NBL</strain>
    </source>
</reference>
<feature type="region of interest" description="Disordered" evidence="1">
    <location>
        <begin position="56"/>
        <end position="79"/>
    </location>
</feature>
<accession>A0AAE0DW62</accession>
<evidence type="ECO:0000256" key="1">
    <source>
        <dbReference type="SAM" id="MobiDB-lite"/>
    </source>
</evidence>
<comment type="caution">
    <text evidence="2">The sequence shown here is derived from an EMBL/GenBank/DDBJ whole genome shotgun (WGS) entry which is preliminary data.</text>
</comment>
<sequence length="172" mass="19289">MLATFLLIVGHNNGYCLVRDTFGRSHFTVSINFNKVLKALNTIALDILARPGSLPSKLRESTRTSLSRNEQAEQKGKVLSRSQMLSRFVHRSVAGGAMYEVKLKKRTPPESTPGMSSLSLVRRFHGKVRKASRTSGFWKEITSETKEERKVVIPQVSPWDPSSPVKEPLHES</sequence>
<evidence type="ECO:0000313" key="3">
    <source>
        <dbReference type="Proteomes" id="UP001281410"/>
    </source>
</evidence>
<keyword evidence="3" id="KW-1185">Reference proteome</keyword>
<dbReference type="EMBL" id="JANJYJ010000008">
    <property type="protein sequence ID" value="KAK3193036.1"/>
    <property type="molecule type" value="Genomic_DNA"/>
</dbReference>
<dbReference type="Proteomes" id="UP001281410">
    <property type="component" value="Unassembled WGS sequence"/>
</dbReference>
<dbReference type="AlphaFoldDB" id="A0AAE0DW62"/>
<organism evidence="2 3">
    <name type="scientific">Dipteronia sinensis</name>
    <dbReference type="NCBI Taxonomy" id="43782"/>
    <lineage>
        <taxon>Eukaryota</taxon>
        <taxon>Viridiplantae</taxon>
        <taxon>Streptophyta</taxon>
        <taxon>Embryophyta</taxon>
        <taxon>Tracheophyta</taxon>
        <taxon>Spermatophyta</taxon>
        <taxon>Magnoliopsida</taxon>
        <taxon>eudicotyledons</taxon>
        <taxon>Gunneridae</taxon>
        <taxon>Pentapetalae</taxon>
        <taxon>rosids</taxon>
        <taxon>malvids</taxon>
        <taxon>Sapindales</taxon>
        <taxon>Sapindaceae</taxon>
        <taxon>Hippocastanoideae</taxon>
        <taxon>Acereae</taxon>
        <taxon>Dipteronia</taxon>
    </lineage>
</organism>
<protein>
    <submittedName>
        <fullName evidence="2">Uncharacterized protein</fullName>
    </submittedName>
</protein>
<proteinExistence type="predicted"/>
<name>A0AAE0DW62_9ROSI</name>